<dbReference type="PANTHER" id="PTHR24171:SF8">
    <property type="entry name" value="BRCA1-ASSOCIATED RING DOMAIN PROTEIN 1"/>
    <property type="match status" value="1"/>
</dbReference>
<dbReference type="AlphaFoldDB" id="A0A936YXQ0"/>
<accession>A0A936YXQ0</accession>
<dbReference type="SUPFAM" id="SSF48403">
    <property type="entry name" value="Ankyrin repeat"/>
    <property type="match status" value="1"/>
</dbReference>
<gene>
    <name evidence="5" type="ORF">JJ685_08895</name>
</gene>
<dbReference type="PROSITE" id="PS50088">
    <property type="entry name" value="ANK_REPEAT"/>
    <property type="match status" value="3"/>
</dbReference>
<dbReference type="InterPro" id="IPR036770">
    <property type="entry name" value="Ankyrin_rpt-contain_sf"/>
</dbReference>
<proteinExistence type="predicted"/>
<evidence type="ECO:0000256" key="4">
    <source>
        <dbReference type="SAM" id="SignalP"/>
    </source>
</evidence>
<protein>
    <submittedName>
        <fullName evidence="5">Ankyrin repeat domain-containing protein</fullName>
    </submittedName>
</protein>
<feature type="signal peptide" evidence="4">
    <location>
        <begin position="1"/>
        <end position="22"/>
    </location>
</feature>
<dbReference type="RefSeq" id="WP_201673897.1">
    <property type="nucleotide sequence ID" value="NZ_JAEQNE010000002.1"/>
</dbReference>
<keyword evidence="2 3" id="KW-0040">ANK repeat</keyword>
<feature type="repeat" description="ANK" evidence="3">
    <location>
        <begin position="120"/>
        <end position="152"/>
    </location>
</feature>
<comment type="caution">
    <text evidence="5">The sequence shown here is derived from an EMBL/GenBank/DDBJ whole genome shotgun (WGS) entry which is preliminary data.</text>
</comment>
<dbReference type="Pfam" id="PF13857">
    <property type="entry name" value="Ank_5"/>
    <property type="match status" value="1"/>
</dbReference>
<reference evidence="5 6" key="1">
    <citation type="journal article" date="2017" name="Int. J. Syst. Evol. Microbiol.">
        <title>Ramlibacter monticola sp. nov., isolated from forest soil.</title>
        <authorList>
            <person name="Chaudhary D.K."/>
            <person name="Kim J."/>
        </authorList>
    </citation>
    <scope>NUCLEOTIDE SEQUENCE [LARGE SCALE GENOMIC DNA]</scope>
    <source>
        <strain evidence="5 6">KACC 19175</strain>
    </source>
</reference>
<keyword evidence="1" id="KW-0677">Repeat</keyword>
<evidence type="ECO:0000256" key="1">
    <source>
        <dbReference type="ARBA" id="ARBA00022737"/>
    </source>
</evidence>
<dbReference type="EMBL" id="JAEQNE010000002">
    <property type="protein sequence ID" value="MBL0391253.1"/>
    <property type="molecule type" value="Genomic_DNA"/>
</dbReference>
<feature type="repeat" description="ANK" evidence="3">
    <location>
        <begin position="90"/>
        <end position="122"/>
    </location>
</feature>
<evidence type="ECO:0000313" key="6">
    <source>
        <dbReference type="Proteomes" id="UP000599109"/>
    </source>
</evidence>
<name>A0A936YXQ0_9BURK</name>
<keyword evidence="4" id="KW-0732">Signal</keyword>
<dbReference type="GO" id="GO:0004842">
    <property type="term" value="F:ubiquitin-protein transferase activity"/>
    <property type="evidence" value="ECO:0007669"/>
    <property type="project" value="TreeGrafter"/>
</dbReference>
<feature type="repeat" description="ANK" evidence="3">
    <location>
        <begin position="153"/>
        <end position="185"/>
    </location>
</feature>
<organism evidence="5 6">
    <name type="scientific">Ramlibacter monticola</name>
    <dbReference type="NCBI Taxonomy" id="1926872"/>
    <lineage>
        <taxon>Bacteria</taxon>
        <taxon>Pseudomonadati</taxon>
        <taxon>Pseudomonadota</taxon>
        <taxon>Betaproteobacteria</taxon>
        <taxon>Burkholderiales</taxon>
        <taxon>Comamonadaceae</taxon>
        <taxon>Ramlibacter</taxon>
    </lineage>
</organism>
<keyword evidence="6" id="KW-1185">Reference proteome</keyword>
<dbReference type="GO" id="GO:0085020">
    <property type="term" value="P:protein K6-linked ubiquitination"/>
    <property type="evidence" value="ECO:0007669"/>
    <property type="project" value="TreeGrafter"/>
</dbReference>
<dbReference type="PANTHER" id="PTHR24171">
    <property type="entry name" value="ANKYRIN REPEAT DOMAIN-CONTAINING PROTEIN 39-RELATED"/>
    <property type="match status" value="1"/>
</dbReference>
<dbReference type="PRINTS" id="PR01415">
    <property type="entry name" value="ANKYRIN"/>
</dbReference>
<sequence>MRKYFKRLFYLVALLSLSLAHAGSYEDFFRAIKQDDAGTVNQLLRRGFDANALDPARNHGLFLAVRDGSLKAAAALIAWPQTKVEWRSPKDESPLMMASLKGQTDIVRKLVARDADVNKTGWAPLHYAATNGHLEIMQILLDEHAYIDAESPNKSTPLMMAAKYGTPSAVKLLLEAGADPTLRNELGLTALDFAQQANRRDAVELISAAIRNARPKGKW</sequence>
<evidence type="ECO:0000256" key="3">
    <source>
        <dbReference type="PROSITE-ProRule" id="PRU00023"/>
    </source>
</evidence>
<dbReference type="SMART" id="SM00248">
    <property type="entry name" value="ANK"/>
    <property type="match status" value="4"/>
</dbReference>
<feature type="chain" id="PRO_5036691532" evidence="4">
    <location>
        <begin position="23"/>
        <end position="219"/>
    </location>
</feature>
<dbReference type="Proteomes" id="UP000599109">
    <property type="component" value="Unassembled WGS sequence"/>
</dbReference>
<dbReference type="Gene3D" id="1.25.40.20">
    <property type="entry name" value="Ankyrin repeat-containing domain"/>
    <property type="match status" value="2"/>
</dbReference>
<evidence type="ECO:0000313" key="5">
    <source>
        <dbReference type="EMBL" id="MBL0391253.1"/>
    </source>
</evidence>
<dbReference type="InterPro" id="IPR002110">
    <property type="entry name" value="Ankyrin_rpt"/>
</dbReference>
<dbReference type="PROSITE" id="PS50297">
    <property type="entry name" value="ANK_REP_REGION"/>
    <property type="match status" value="3"/>
</dbReference>
<dbReference type="Pfam" id="PF12796">
    <property type="entry name" value="Ank_2"/>
    <property type="match status" value="1"/>
</dbReference>
<evidence type="ECO:0000256" key="2">
    <source>
        <dbReference type="ARBA" id="ARBA00023043"/>
    </source>
</evidence>